<dbReference type="EMBL" id="QLUZ01000027">
    <property type="protein sequence ID" value="RAQ01841.1"/>
    <property type="molecule type" value="Genomic_DNA"/>
</dbReference>
<evidence type="ECO:0000256" key="1">
    <source>
        <dbReference type="SAM" id="MobiDB-lite"/>
    </source>
</evidence>
<name>A0AAQ0F9X1_BURCE</name>
<accession>A0AAQ0F9X1</accession>
<evidence type="ECO:0000313" key="2">
    <source>
        <dbReference type="EMBL" id="RAQ01841.1"/>
    </source>
</evidence>
<comment type="caution">
    <text evidence="2">The sequence shown here is derived from an EMBL/GenBank/DDBJ whole genome shotgun (WGS) entry which is preliminary data.</text>
</comment>
<dbReference type="Proteomes" id="UP000248899">
    <property type="component" value="Unassembled WGS sequence"/>
</dbReference>
<sequence length="72" mass="8314">MKRGFLFSIKRNQSQVTRCGRKPTWPGARCGLARSPASTAPVHRPNRPRRHPPHDFFSGLARDYWRVIKGFP</sequence>
<proteinExistence type="predicted"/>
<protein>
    <submittedName>
        <fullName evidence="2">Uncharacterized protein</fullName>
    </submittedName>
</protein>
<reference evidence="2 3" key="1">
    <citation type="submission" date="2018-06" db="EMBL/GenBank/DDBJ databases">
        <title>Towards the identification of Burkholderia cepacia strain which caused fatal septicemia.</title>
        <authorList>
            <person name="Bui L.A.T."/>
            <person name="Zakharova I.B."/>
            <person name="Shpak I.M."/>
            <person name="Teteryatnikova N."/>
            <person name="Ustinov D.V."/>
            <person name="Kuzyutina Y.A."/>
            <person name="Nguyen H.N."/>
            <person name="Antonov A.S."/>
            <person name="Avdyusheva E.F."/>
            <person name="Victorov D.V."/>
        </authorList>
    </citation>
    <scope>NUCLEOTIDE SEQUENCE [LARGE SCALE GENOMIC DNA]</scope>
    <source>
        <strain evidence="2 3">PT02</strain>
    </source>
</reference>
<evidence type="ECO:0000313" key="3">
    <source>
        <dbReference type="Proteomes" id="UP000248899"/>
    </source>
</evidence>
<organism evidence="2 3">
    <name type="scientific">Burkholderia cepacia</name>
    <name type="common">Pseudomonas cepacia</name>
    <dbReference type="NCBI Taxonomy" id="292"/>
    <lineage>
        <taxon>Bacteria</taxon>
        <taxon>Pseudomonadati</taxon>
        <taxon>Pseudomonadota</taxon>
        <taxon>Betaproteobacteria</taxon>
        <taxon>Burkholderiales</taxon>
        <taxon>Burkholderiaceae</taxon>
        <taxon>Burkholderia</taxon>
        <taxon>Burkholderia cepacia complex</taxon>
    </lineage>
</organism>
<dbReference type="AlphaFoldDB" id="A0AAQ0F9X1"/>
<feature type="region of interest" description="Disordered" evidence="1">
    <location>
        <begin position="27"/>
        <end position="53"/>
    </location>
</feature>
<gene>
    <name evidence="2" type="ORF">DPR02_32340</name>
</gene>